<dbReference type="InterPro" id="IPR016191">
    <property type="entry name" value="Ribonuclease/ribotoxin"/>
</dbReference>
<gene>
    <name evidence="4" type="ORF">EPUL_001911</name>
</gene>
<keyword evidence="3" id="KW-1133">Transmembrane helix</keyword>
<dbReference type="EMBL" id="PEDP01000440">
    <property type="protein sequence ID" value="POS85980.1"/>
    <property type="molecule type" value="Genomic_DNA"/>
</dbReference>
<name>A0A2S4PVE0_9PEZI</name>
<dbReference type="GO" id="GO:0004540">
    <property type="term" value="F:RNA nuclease activity"/>
    <property type="evidence" value="ECO:0007669"/>
    <property type="project" value="InterPro"/>
</dbReference>
<dbReference type="AlphaFoldDB" id="A0A2S4PVE0"/>
<evidence type="ECO:0000256" key="1">
    <source>
        <dbReference type="ARBA" id="ARBA00022722"/>
    </source>
</evidence>
<accession>A0A2S4PVE0</accession>
<proteinExistence type="predicted"/>
<protein>
    <submittedName>
        <fullName evidence="4">Uncharacterized protein</fullName>
    </submittedName>
</protein>
<keyword evidence="2" id="KW-0378">Hydrolase</keyword>
<keyword evidence="3" id="KW-0812">Transmembrane</keyword>
<sequence>MSHSLSYVLQLTSFLNFVYIIAILQYTAYAAFDIHENSEQLENGFSCGGVLFTENKVQEVLNVATSSVGKDNLRPYVGGLYGYMANYFRLPIFQYKSYLGKKQVPKEEIWFDSTYQVVMDSRGGFIDVIFKIKVDDYAKCLRISDFRIVNDNDQSVGYQCGEKFISSVELLLSTEYARKQMGKGFSYPALYKGHLYGEELGLVMWPIYKGAALHRSPFGPGGPYFILLDPMGQVIDVIVHTFEDGYIRCFKSRNILSASLTNVEHNSMTQLPKSGFTCYHVFFRDSELENARKLAKLSRSANKLKIFPLKYSGHPFHSPCLLWPIKASGRPYTRGKLPPYRLVLTLDYEVFDVIMQSGDVIKRCRRTTAGGFSDFDKNNYDCDGTIFYHDELVSVAKVACGKKNVHGLKFPQKYDVEEFEIEGPYFVYPILKGIKFKFMSLVAGPHRMVMNSHCVVVGALTMDGATGNLRKCE</sequence>
<evidence type="ECO:0000256" key="3">
    <source>
        <dbReference type="SAM" id="Phobius"/>
    </source>
</evidence>
<feature type="non-terminal residue" evidence="4">
    <location>
        <position position="473"/>
    </location>
</feature>
<keyword evidence="1" id="KW-0540">Nuclease</keyword>
<feature type="transmembrane region" description="Helical" evidence="3">
    <location>
        <begin position="7"/>
        <end position="32"/>
    </location>
</feature>
<evidence type="ECO:0000313" key="4">
    <source>
        <dbReference type="EMBL" id="POS85980.1"/>
    </source>
</evidence>
<dbReference type="GO" id="GO:0016787">
    <property type="term" value="F:hydrolase activity"/>
    <property type="evidence" value="ECO:0007669"/>
    <property type="project" value="UniProtKB-KW"/>
</dbReference>
<reference evidence="4 5" key="1">
    <citation type="submission" date="2017-10" db="EMBL/GenBank/DDBJ databases">
        <title>Development of genomic resources for the powdery mildew, Erysiphe pulchra.</title>
        <authorList>
            <person name="Wadl P.A."/>
            <person name="Mack B.M."/>
            <person name="Moore G."/>
            <person name="Beltz S.B."/>
        </authorList>
    </citation>
    <scope>NUCLEOTIDE SEQUENCE [LARGE SCALE GENOMIC DNA]</scope>
    <source>
        <strain evidence="4">Cflorida</strain>
    </source>
</reference>
<keyword evidence="3" id="KW-0472">Membrane</keyword>
<dbReference type="SUPFAM" id="SSF53933">
    <property type="entry name" value="Microbial ribonucleases"/>
    <property type="match status" value="1"/>
</dbReference>
<evidence type="ECO:0000313" key="5">
    <source>
        <dbReference type="Proteomes" id="UP000237438"/>
    </source>
</evidence>
<keyword evidence="5" id="KW-1185">Reference proteome</keyword>
<dbReference type="Proteomes" id="UP000237438">
    <property type="component" value="Unassembled WGS sequence"/>
</dbReference>
<dbReference type="Gene3D" id="3.10.450.30">
    <property type="entry name" value="Microbial ribonucleases"/>
    <property type="match status" value="1"/>
</dbReference>
<dbReference type="OrthoDB" id="5425539at2759"/>
<organism evidence="4 5">
    <name type="scientific">Erysiphe pulchra</name>
    <dbReference type="NCBI Taxonomy" id="225359"/>
    <lineage>
        <taxon>Eukaryota</taxon>
        <taxon>Fungi</taxon>
        <taxon>Dikarya</taxon>
        <taxon>Ascomycota</taxon>
        <taxon>Pezizomycotina</taxon>
        <taxon>Leotiomycetes</taxon>
        <taxon>Erysiphales</taxon>
        <taxon>Erysiphaceae</taxon>
        <taxon>Erysiphe</taxon>
    </lineage>
</organism>
<dbReference type="GO" id="GO:0003723">
    <property type="term" value="F:RNA binding"/>
    <property type="evidence" value="ECO:0007669"/>
    <property type="project" value="InterPro"/>
</dbReference>
<comment type="caution">
    <text evidence="4">The sequence shown here is derived from an EMBL/GenBank/DDBJ whole genome shotgun (WGS) entry which is preliminary data.</text>
</comment>
<evidence type="ECO:0000256" key="2">
    <source>
        <dbReference type="ARBA" id="ARBA00022801"/>
    </source>
</evidence>